<sequence>MKKITTTLLASSLVLISSANAAVHISTVGGTGYDITGVEATAYYTSSVLKTYDVNGDNKYGTDGYYVFGGSGTNNNAEYNTAGAFASLTPSFVTSITADSSVTLSRYNSSQTAMDNPVAAMEGTDFGNAGYLMNNGTAGTTDLPMLSFAVTNSDAMTFRFGVLAGGEQAADGRYDPTALSLTFIGDGTTASVSTLPVIAADDLGMVFFDVTLDAGTTGTFTLAANERSQNATINGITFDVAAVPEPSSAVMLFGGLGGLILRRRRA</sequence>
<keyword evidence="1" id="KW-0732">Signal</keyword>
<name>A0ABW5E2H3_9BACT</name>
<evidence type="ECO:0000256" key="1">
    <source>
        <dbReference type="SAM" id="SignalP"/>
    </source>
</evidence>
<dbReference type="NCBIfam" id="TIGR02595">
    <property type="entry name" value="PEP_CTERM"/>
    <property type="match status" value="1"/>
</dbReference>
<evidence type="ECO:0000313" key="3">
    <source>
        <dbReference type="Proteomes" id="UP001597297"/>
    </source>
</evidence>
<feature type="signal peptide" evidence="1">
    <location>
        <begin position="1"/>
        <end position="21"/>
    </location>
</feature>
<protein>
    <submittedName>
        <fullName evidence="2">PEP-CTERM sorting domain-containing protein</fullName>
    </submittedName>
</protein>
<feature type="chain" id="PRO_5046912668" evidence="1">
    <location>
        <begin position="22"/>
        <end position="266"/>
    </location>
</feature>
<reference evidence="3" key="1">
    <citation type="journal article" date="2019" name="Int. J. Syst. Evol. Microbiol.">
        <title>The Global Catalogue of Microorganisms (GCM) 10K type strain sequencing project: providing services to taxonomists for standard genome sequencing and annotation.</title>
        <authorList>
            <consortium name="The Broad Institute Genomics Platform"/>
            <consortium name="The Broad Institute Genome Sequencing Center for Infectious Disease"/>
            <person name="Wu L."/>
            <person name="Ma J."/>
        </authorList>
    </citation>
    <scope>NUCLEOTIDE SEQUENCE [LARGE SCALE GENOMIC DNA]</scope>
    <source>
        <strain evidence="3">JCM 16545</strain>
    </source>
</reference>
<proteinExistence type="predicted"/>
<organism evidence="2 3">
    <name type="scientific">Rubritalea spongiae</name>
    <dbReference type="NCBI Taxonomy" id="430797"/>
    <lineage>
        <taxon>Bacteria</taxon>
        <taxon>Pseudomonadati</taxon>
        <taxon>Verrucomicrobiota</taxon>
        <taxon>Verrucomicrobiia</taxon>
        <taxon>Verrucomicrobiales</taxon>
        <taxon>Rubritaleaceae</taxon>
        <taxon>Rubritalea</taxon>
    </lineage>
</organism>
<gene>
    <name evidence="2" type="ORF">ACFSQZ_08950</name>
</gene>
<dbReference type="InterPro" id="IPR013424">
    <property type="entry name" value="Ice-binding_C"/>
</dbReference>
<accession>A0ABW5E2H3</accession>
<dbReference type="EMBL" id="JBHUJC010000026">
    <property type="protein sequence ID" value="MFD2276592.1"/>
    <property type="molecule type" value="Genomic_DNA"/>
</dbReference>
<dbReference type="Proteomes" id="UP001597297">
    <property type="component" value="Unassembled WGS sequence"/>
</dbReference>
<dbReference type="RefSeq" id="WP_377094535.1">
    <property type="nucleotide sequence ID" value="NZ_JBHSJM010000001.1"/>
</dbReference>
<keyword evidence="3" id="KW-1185">Reference proteome</keyword>
<comment type="caution">
    <text evidence="2">The sequence shown here is derived from an EMBL/GenBank/DDBJ whole genome shotgun (WGS) entry which is preliminary data.</text>
</comment>
<evidence type="ECO:0000313" key="2">
    <source>
        <dbReference type="EMBL" id="MFD2276592.1"/>
    </source>
</evidence>